<dbReference type="InterPro" id="IPR000719">
    <property type="entry name" value="Prot_kinase_dom"/>
</dbReference>
<name>A0A830HPQ0_9CHLO</name>
<dbReference type="AlphaFoldDB" id="A0A830HPQ0"/>
<feature type="region of interest" description="Disordered" evidence="1">
    <location>
        <begin position="652"/>
        <end position="780"/>
    </location>
</feature>
<feature type="compositionally biased region" description="Low complexity" evidence="1">
    <location>
        <begin position="610"/>
        <end position="632"/>
    </location>
</feature>
<keyword evidence="4" id="KW-1185">Reference proteome</keyword>
<dbReference type="Pfam" id="PF07714">
    <property type="entry name" value="PK_Tyr_Ser-Thr"/>
    <property type="match status" value="1"/>
</dbReference>
<reference evidence="3" key="1">
    <citation type="submission" date="2020-10" db="EMBL/GenBank/DDBJ databases">
        <title>Unveiling of a novel bifunctional photoreceptor, Dualchrome1, isolated from a cosmopolitan green alga.</title>
        <authorList>
            <person name="Suzuki S."/>
            <person name="Kawachi M."/>
        </authorList>
    </citation>
    <scope>NUCLEOTIDE SEQUENCE</scope>
    <source>
        <strain evidence="3">NIES 2893</strain>
    </source>
</reference>
<evidence type="ECO:0000313" key="4">
    <source>
        <dbReference type="Proteomes" id="UP000660262"/>
    </source>
</evidence>
<dbReference type="GO" id="GO:0004672">
    <property type="term" value="F:protein kinase activity"/>
    <property type="evidence" value="ECO:0007669"/>
    <property type="project" value="InterPro"/>
</dbReference>
<dbReference type="PANTHER" id="PTHR12984:SF3">
    <property type="entry name" value="N-TERMINAL KINASE-LIKE PROTEIN"/>
    <property type="match status" value="1"/>
</dbReference>
<dbReference type="SUPFAM" id="SSF48371">
    <property type="entry name" value="ARM repeat"/>
    <property type="match status" value="1"/>
</dbReference>
<dbReference type="InterPro" id="IPR011989">
    <property type="entry name" value="ARM-like"/>
</dbReference>
<dbReference type="Proteomes" id="UP000660262">
    <property type="component" value="Unassembled WGS sequence"/>
</dbReference>
<feature type="compositionally biased region" description="Acidic residues" evidence="1">
    <location>
        <begin position="671"/>
        <end position="680"/>
    </location>
</feature>
<dbReference type="Gene3D" id="3.30.200.20">
    <property type="entry name" value="Phosphorylase Kinase, domain 1"/>
    <property type="match status" value="1"/>
</dbReference>
<dbReference type="InterPro" id="IPR001245">
    <property type="entry name" value="Ser-Thr/Tyr_kinase_cat_dom"/>
</dbReference>
<dbReference type="InterPro" id="IPR016024">
    <property type="entry name" value="ARM-type_fold"/>
</dbReference>
<sequence length="780" mass="82719">MLSFLSEKLTGAKQFPYVLEDTPEELGGWAHWNHFQGTKRENSMPVSIFKMSGRSNTDAAVQAARNGMKRLRTMRHPNVVRFVGTEEEEDKQGAPSLYLITEKVRPLLSVLRELRQKMSKEQCNEYIAMGLREVTKAIAFLANDCKLVHGNVRMSSIVVTETLEWKLNAFDMLAEHQAATTGEWPLRTWSWMSPGQYKPAEVGKGDWSAVVNGPPYAIDAWGLGCLVLEVFSGAPLDKMEDLRNMDVLPPNLTADYQKLLSSAPNKRLSPQKFLDKAEFLKVKGAELIEVLENINMKDSSEKDIFFRKLPQAVPTLPTLVAQRRVLPLLANALEYGSAPASALTSLLAIGKDLDSDEFVAKVVPCVVKLFASTERSIRIALLNNIESFGPAIPDGVMDEQVYPNLSNGFNDPTAHLRELTLKSIVTVAPKLKQSTINASLLKHLAKLQVDEEPAIRANTTICLSNIAPNMSDAACKRVLLNAFTRALRDGFPPARSAGLMAIVATQQYYSSAEVATRVLPVASPLLVDTDASVRVHAFSLVENMTAALKAQSDKLAAAAEMGGVDPTAANAAIAAANASPMPKAKGGGVLSWAVGSLSASMSKKEGASGSGASTSSAAPRAPASSSAPAAPSRASSGAAAAAASSAAPPAAAAAPSEYSDTTAADVGNGWGDDDELDVGFDDAPSGGGGGGGFDNDDDDDDDGWDDEAAEREAAARARLSARPASRPTPSQPSAAASRGHVSLQKKAPMKLGAQKLGATRRGAGAGAAKDDDWSKLLDEL</sequence>
<dbReference type="OrthoDB" id="447103at2759"/>
<dbReference type="PROSITE" id="PS50011">
    <property type="entry name" value="PROTEIN_KINASE_DOM"/>
    <property type="match status" value="1"/>
</dbReference>
<organism evidence="3 4">
    <name type="scientific">Pycnococcus provasolii</name>
    <dbReference type="NCBI Taxonomy" id="41880"/>
    <lineage>
        <taxon>Eukaryota</taxon>
        <taxon>Viridiplantae</taxon>
        <taxon>Chlorophyta</taxon>
        <taxon>Pseudoscourfieldiophyceae</taxon>
        <taxon>Pseudoscourfieldiales</taxon>
        <taxon>Pycnococcaceae</taxon>
        <taxon>Pycnococcus</taxon>
    </lineage>
</organism>
<feature type="domain" description="Protein kinase" evidence="2">
    <location>
        <begin position="4"/>
        <end position="280"/>
    </location>
</feature>
<dbReference type="SMART" id="SM00220">
    <property type="entry name" value="S_TKc"/>
    <property type="match status" value="1"/>
</dbReference>
<evidence type="ECO:0000259" key="2">
    <source>
        <dbReference type="PROSITE" id="PS50011"/>
    </source>
</evidence>
<feature type="compositionally biased region" description="Basic and acidic residues" evidence="1">
    <location>
        <begin position="768"/>
        <end position="780"/>
    </location>
</feature>
<dbReference type="Gene3D" id="1.25.10.10">
    <property type="entry name" value="Leucine-rich Repeat Variant"/>
    <property type="match status" value="1"/>
</dbReference>
<dbReference type="GO" id="GO:0005524">
    <property type="term" value="F:ATP binding"/>
    <property type="evidence" value="ECO:0007669"/>
    <property type="project" value="InterPro"/>
</dbReference>
<dbReference type="PANTHER" id="PTHR12984">
    <property type="entry name" value="SCY1-RELATED S/T PROTEIN KINASE-LIKE"/>
    <property type="match status" value="1"/>
</dbReference>
<dbReference type="SUPFAM" id="SSF56112">
    <property type="entry name" value="Protein kinase-like (PK-like)"/>
    <property type="match status" value="1"/>
</dbReference>
<proteinExistence type="predicted"/>
<dbReference type="InterPro" id="IPR051177">
    <property type="entry name" value="CIK-Related_Protein"/>
</dbReference>
<comment type="caution">
    <text evidence="3">The sequence shown here is derived from an EMBL/GenBank/DDBJ whole genome shotgun (WGS) entry which is preliminary data.</text>
</comment>
<dbReference type="EMBL" id="BNJQ01000023">
    <property type="protein sequence ID" value="GHP09154.1"/>
    <property type="molecule type" value="Genomic_DNA"/>
</dbReference>
<feature type="region of interest" description="Disordered" evidence="1">
    <location>
        <begin position="603"/>
        <end position="632"/>
    </location>
</feature>
<gene>
    <name evidence="3" type="ORF">PPROV_000789100</name>
</gene>
<evidence type="ECO:0000256" key="1">
    <source>
        <dbReference type="SAM" id="MobiDB-lite"/>
    </source>
</evidence>
<feature type="compositionally biased region" description="Acidic residues" evidence="1">
    <location>
        <begin position="694"/>
        <end position="709"/>
    </location>
</feature>
<dbReference type="Gene3D" id="1.10.510.10">
    <property type="entry name" value="Transferase(Phosphotransferase) domain 1"/>
    <property type="match status" value="1"/>
</dbReference>
<dbReference type="InterPro" id="IPR011009">
    <property type="entry name" value="Kinase-like_dom_sf"/>
</dbReference>
<feature type="compositionally biased region" description="Low complexity" evidence="1">
    <location>
        <begin position="716"/>
        <end position="738"/>
    </location>
</feature>
<evidence type="ECO:0000313" key="3">
    <source>
        <dbReference type="EMBL" id="GHP09154.1"/>
    </source>
</evidence>
<protein>
    <recommendedName>
        <fullName evidence="2">Protein kinase domain-containing protein</fullName>
    </recommendedName>
</protein>
<accession>A0A830HPQ0</accession>